<reference evidence="2 3" key="1">
    <citation type="submission" date="2021-06" db="EMBL/GenBank/DDBJ databases">
        <authorList>
            <person name="Palmer J.M."/>
        </authorList>
    </citation>
    <scope>NUCLEOTIDE SEQUENCE [LARGE SCALE GENOMIC DNA]</scope>
    <source>
        <strain evidence="3">if_2019</strain>
        <tissue evidence="2">Muscle</tissue>
    </source>
</reference>
<comment type="caution">
    <text evidence="2">The sequence shown here is derived from an EMBL/GenBank/DDBJ whole genome shotgun (WGS) entry which is preliminary data.</text>
</comment>
<name>A0ABV0TWF8_9TELE</name>
<gene>
    <name evidence="2" type="ORF">ILYODFUR_015349</name>
</gene>
<evidence type="ECO:0000256" key="1">
    <source>
        <dbReference type="SAM" id="MobiDB-lite"/>
    </source>
</evidence>
<proteinExistence type="predicted"/>
<sequence length="108" mass="12787">MLFDRFRLIFRSPSLIKFTKNPKTKNSCHSCGIFVVDQRQTSMWRAEWDQKTPLILKVQRVHLQCRQDAGVQDNPENKATLKRKPNSIRSSARIQRGIRRTYQNDKMP</sequence>
<evidence type="ECO:0000313" key="2">
    <source>
        <dbReference type="EMBL" id="MEQ2236697.1"/>
    </source>
</evidence>
<organism evidence="2 3">
    <name type="scientific">Ilyodon furcidens</name>
    <name type="common">goldbreast splitfin</name>
    <dbReference type="NCBI Taxonomy" id="33524"/>
    <lineage>
        <taxon>Eukaryota</taxon>
        <taxon>Metazoa</taxon>
        <taxon>Chordata</taxon>
        <taxon>Craniata</taxon>
        <taxon>Vertebrata</taxon>
        <taxon>Euteleostomi</taxon>
        <taxon>Actinopterygii</taxon>
        <taxon>Neopterygii</taxon>
        <taxon>Teleostei</taxon>
        <taxon>Neoteleostei</taxon>
        <taxon>Acanthomorphata</taxon>
        <taxon>Ovalentaria</taxon>
        <taxon>Atherinomorphae</taxon>
        <taxon>Cyprinodontiformes</taxon>
        <taxon>Goodeidae</taxon>
        <taxon>Ilyodon</taxon>
    </lineage>
</organism>
<dbReference type="Proteomes" id="UP001482620">
    <property type="component" value="Unassembled WGS sequence"/>
</dbReference>
<accession>A0ABV0TWF8</accession>
<protein>
    <submittedName>
        <fullName evidence="2">Uncharacterized protein</fullName>
    </submittedName>
</protein>
<dbReference type="EMBL" id="JAHRIQ010047684">
    <property type="protein sequence ID" value="MEQ2236697.1"/>
    <property type="molecule type" value="Genomic_DNA"/>
</dbReference>
<keyword evidence="3" id="KW-1185">Reference proteome</keyword>
<evidence type="ECO:0000313" key="3">
    <source>
        <dbReference type="Proteomes" id="UP001482620"/>
    </source>
</evidence>
<feature type="region of interest" description="Disordered" evidence="1">
    <location>
        <begin position="69"/>
        <end position="108"/>
    </location>
</feature>